<organism evidence="1 2">
    <name type="scientific">Plakobranchus ocellatus</name>
    <dbReference type="NCBI Taxonomy" id="259542"/>
    <lineage>
        <taxon>Eukaryota</taxon>
        <taxon>Metazoa</taxon>
        <taxon>Spiralia</taxon>
        <taxon>Lophotrochozoa</taxon>
        <taxon>Mollusca</taxon>
        <taxon>Gastropoda</taxon>
        <taxon>Heterobranchia</taxon>
        <taxon>Euthyneura</taxon>
        <taxon>Panpulmonata</taxon>
        <taxon>Sacoglossa</taxon>
        <taxon>Placobranchoidea</taxon>
        <taxon>Plakobranchidae</taxon>
        <taxon>Plakobranchus</taxon>
    </lineage>
</organism>
<reference evidence="1 2" key="1">
    <citation type="journal article" date="2021" name="Elife">
        <title>Chloroplast acquisition without the gene transfer in kleptoplastic sea slugs, Plakobranchus ocellatus.</title>
        <authorList>
            <person name="Maeda T."/>
            <person name="Takahashi S."/>
            <person name="Yoshida T."/>
            <person name="Shimamura S."/>
            <person name="Takaki Y."/>
            <person name="Nagai Y."/>
            <person name="Toyoda A."/>
            <person name="Suzuki Y."/>
            <person name="Arimoto A."/>
            <person name="Ishii H."/>
            <person name="Satoh N."/>
            <person name="Nishiyama T."/>
            <person name="Hasebe M."/>
            <person name="Maruyama T."/>
            <person name="Minagawa J."/>
            <person name="Obokata J."/>
            <person name="Shigenobu S."/>
        </authorList>
    </citation>
    <scope>NUCLEOTIDE SEQUENCE [LARGE SCALE GENOMIC DNA]</scope>
</reference>
<dbReference type="EMBL" id="BLXT01001042">
    <property type="protein sequence ID" value="GFN82888.1"/>
    <property type="molecule type" value="Genomic_DNA"/>
</dbReference>
<keyword evidence="2" id="KW-1185">Reference proteome</keyword>
<gene>
    <name evidence="1" type="ORF">PoB_000939400</name>
</gene>
<proteinExistence type="predicted"/>
<name>A0AAV3YIQ6_9GAST</name>
<sequence>MVSWYPPPPQRGSTGASCIIRGSSAPVPTCSRYRKQTCDPDNVGYAACARSNEPEVTATAAGFMCRSGVRWKAFGTEKTGR</sequence>
<evidence type="ECO:0000313" key="2">
    <source>
        <dbReference type="Proteomes" id="UP000735302"/>
    </source>
</evidence>
<comment type="caution">
    <text evidence="1">The sequence shown here is derived from an EMBL/GenBank/DDBJ whole genome shotgun (WGS) entry which is preliminary data.</text>
</comment>
<accession>A0AAV3YIQ6</accession>
<dbReference type="Proteomes" id="UP000735302">
    <property type="component" value="Unassembled WGS sequence"/>
</dbReference>
<dbReference type="AlphaFoldDB" id="A0AAV3YIQ6"/>
<protein>
    <submittedName>
        <fullName evidence="1">Uncharacterized protein</fullName>
    </submittedName>
</protein>
<evidence type="ECO:0000313" key="1">
    <source>
        <dbReference type="EMBL" id="GFN82888.1"/>
    </source>
</evidence>